<keyword evidence="5 9" id="KW-0210">Decarboxylase</keyword>
<dbReference type="Gene3D" id="3.20.20.70">
    <property type="entry name" value="Aldolase class I"/>
    <property type="match status" value="1"/>
</dbReference>
<evidence type="ECO:0000256" key="9">
    <source>
        <dbReference type="RuleBase" id="RU000512"/>
    </source>
</evidence>
<dbReference type="PANTHER" id="PTHR32119">
    <property type="entry name" value="OROTIDINE 5'-PHOSPHATE DECARBOXYLASE"/>
    <property type="match status" value="1"/>
</dbReference>
<dbReference type="InterPro" id="IPR011060">
    <property type="entry name" value="RibuloseP-bd_barrel"/>
</dbReference>
<gene>
    <name evidence="11" type="ORF">DAY19_12335</name>
</gene>
<comment type="pathway">
    <text evidence="2 9">Pyrimidine metabolism; UMP biosynthesis via de novo pathway; UMP from orotate: step 2/2.</text>
</comment>
<dbReference type="NCBIfam" id="NF001273">
    <property type="entry name" value="PRK00230.1"/>
    <property type="match status" value="1"/>
</dbReference>
<dbReference type="GO" id="GO:0004590">
    <property type="term" value="F:orotidine-5'-phosphate decarboxylase activity"/>
    <property type="evidence" value="ECO:0007669"/>
    <property type="project" value="UniProtKB-EC"/>
</dbReference>
<evidence type="ECO:0000256" key="7">
    <source>
        <dbReference type="ARBA" id="ARBA00023239"/>
    </source>
</evidence>
<dbReference type="NCBIfam" id="TIGR01740">
    <property type="entry name" value="pyrF"/>
    <property type="match status" value="1"/>
</dbReference>
<dbReference type="SUPFAM" id="SSF51366">
    <property type="entry name" value="Ribulose-phoshate binding barrel"/>
    <property type="match status" value="1"/>
</dbReference>
<dbReference type="Proteomes" id="UP000443582">
    <property type="component" value="Unassembled WGS sequence"/>
</dbReference>
<evidence type="ECO:0000259" key="10">
    <source>
        <dbReference type="SMART" id="SM00934"/>
    </source>
</evidence>
<proteinExistence type="inferred from homology"/>
<dbReference type="EMBL" id="QDKL01000003">
    <property type="protein sequence ID" value="RZF20767.1"/>
    <property type="molecule type" value="Genomic_DNA"/>
</dbReference>
<dbReference type="InterPro" id="IPR001754">
    <property type="entry name" value="OMPdeCOase_dom"/>
</dbReference>
<protein>
    <recommendedName>
        <fullName evidence="4 9">Orotidine 5'-phosphate decarboxylase</fullName>
        <ecNumber evidence="3 9">4.1.1.23</ecNumber>
    </recommendedName>
</protein>
<evidence type="ECO:0000256" key="6">
    <source>
        <dbReference type="ARBA" id="ARBA00022975"/>
    </source>
</evidence>
<dbReference type="PROSITE" id="PS00156">
    <property type="entry name" value="OMPDECASE"/>
    <property type="match status" value="1"/>
</dbReference>
<dbReference type="InterPro" id="IPR014732">
    <property type="entry name" value="OMPdecase"/>
</dbReference>
<dbReference type="PANTHER" id="PTHR32119:SF2">
    <property type="entry name" value="OROTIDINE 5'-PHOSPHATE DECARBOXYLASE"/>
    <property type="match status" value="1"/>
</dbReference>
<dbReference type="EC" id="4.1.1.23" evidence="3 9"/>
<comment type="function">
    <text evidence="1">Catalyzes the decarboxylation of orotidine 5'-monophosphate (OMP) to uridine 5'-monophosphate (UMP).</text>
</comment>
<keyword evidence="6 9" id="KW-0665">Pyrimidine biosynthesis</keyword>
<dbReference type="InterPro" id="IPR018089">
    <property type="entry name" value="OMPdecase_AS"/>
</dbReference>
<dbReference type="Pfam" id="PF00215">
    <property type="entry name" value="OMPdecase"/>
    <property type="match status" value="1"/>
</dbReference>
<evidence type="ECO:0000256" key="3">
    <source>
        <dbReference type="ARBA" id="ARBA00012321"/>
    </source>
</evidence>
<feature type="domain" description="Orotidine 5'-phosphate decarboxylase" evidence="10">
    <location>
        <begin position="3"/>
        <end position="219"/>
    </location>
</feature>
<evidence type="ECO:0000256" key="8">
    <source>
        <dbReference type="ARBA" id="ARBA00049157"/>
    </source>
</evidence>
<evidence type="ECO:0000313" key="12">
    <source>
        <dbReference type="Proteomes" id="UP000443582"/>
    </source>
</evidence>
<dbReference type="RefSeq" id="WP_115362911.1">
    <property type="nucleotide sequence ID" value="NZ_QDKL01000003.1"/>
</dbReference>
<keyword evidence="7 9" id="KW-0456">Lyase</keyword>
<evidence type="ECO:0000256" key="4">
    <source>
        <dbReference type="ARBA" id="ARBA00021923"/>
    </source>
</evidence>
<dbReference type="InterPro" id="IPR013785">
    <property type="entry name" value="Aldolase_TIM"/>
</dbReference>
<dbReference type="CDD" id="cd04725">
    <property type="entry name" value="OMP_decarboxylase_like"/>
    <property type="match status" value="1"/>
</dbReference>
<evidence type="ECO:0000256" key="1">
    <source>
        <dbReference type="ARBA" id="ARBA00002356"/>
    </source>
</evidence>
<evidence type="ECO:0000256" key="2">
    <source>
        <dbReference type="ARBA" id="ARBA00004861"/>
    </source>
</evidence>
<comment type="catalytic activity">
    <reaction evidence="8 9">
        <text>orotidine 5'-phosphate + H(+) = UMP + CO2</text>
        <dbReference type="Rhea" id="RHEA:11596"/>
        <dbReference type="ChEBI" id="CHEBI:15378"/>
        <dbReference type="ChEBI" id="CHEBI:16526"/>
        <dbReference type="ChEBI" id="CHEBI:57538"/>
        <dbReference type="ChEBI" id="CHEBI:57865"/>
        <dbReference type="EC" id="4.1.1.23"/>
    </reaction>
</comment>
<comment type="caution">
    <text evidence="11">The sequence shown here is derived from an EMBL/GenBank/DDBJ whole genome shotgun (WGS) entry which is preliminary data.</text>
</comment>
<dbReference type="SMART" id="SM00934">
    <property type="entry name" value="OMPdecase"/>
    <property type="match status" value="1"/>
</dbReference>
<keyword evidence="12" id="KW-1185">Reference proteome</keyword>
<accession>A0ABY0IHF4</accession>
<evidence type="ECO:0000256" key="5">
    <source>
        <dbReference type="ARBA" id="ARBA00022793"/>
    </source>
</evidence>
<reference evidence="12" key="1">
    <citation type="journal article" date="2019" name="Int. J. Syst. Evol. Microbiol.">
        <title>Halobacteriovorax valvorus sp. nov., a novel prokaryotic predator isolated from coastal seawater of China.</title>
        <authorList>
            <person name="Chen M.-X."/>
        </authorList>
    </citation>
    <scope>NUCLEOTIDE SEQUENCE [LARGE SCALE GENOMIC DNA]</scope>
    <source>
        <strain evidence="12">BL9</strain>
    </source>
</reference>
<name>A0ABY0IHF4_9BACT</name>
<evidence type="ECO:0000313" key="11">
    <source>
        <dbReference type="EMBL" id="RZF20767.1"/>
    </source>
</evidence>
<sequence length="225" mass="24977">MEKTFVALDNMDKDQVRQLLSDYPQIKKVKIGLELYLKYGNSIVNEIANDFNVEIFLDLKLHDIPSTVAKAISALKGLPINFLTIHASGGRKMLEAAFESAQENLPNCQLLAVTILTSHTTREIKDIWGREYKESLSALLNEITKAQITGLVCSAQDLSIISAQENETNLSFTKVTPGIRLKNDESDDQTRIMTPEDAIKAGSNFLVVGRSITKNPNSILEGHYP</sequence>
<comment type="similarity">
    <text evidence="9">Belongs to the OMP decarboxylase family.</text>
</comment>
<organism evidence="11 12">
    <name type="scientific">Halobacteriovorax vibrionivorans</name>
    <dbReference type="NCBI Taxonomy" id="2152716"/>
    <lineage>
        <taxon>Bacteria</taxon>
        <taxon>Pseudomonadati</taxon>
        <taxon>Bdellovibrionota</taxon>
        <taxon>Bacteriovoracia</taxon>
        <taxon>Bacteriovoracales</taxon>
        <taxon>Halobacteriovoraceae</taxon>
        <taxon>Halobacteriovorax</taxon>
    </lineage>
</organism>